<dbReference type="Proteomes" id="UP000276133">
    <property type="component" value="Unassembled WGS sequence"/>
</dbReference>
<keyword evidence="2" id="KW-1185">Reference proteome</keyword>
<sequence>MTVSKRSANPKYIWYYVAAIFKLKKNVIFEIELLLPNFFNICILENLLDHIFIEMARKIFPTKKKTNYILLLSEWPVSLDGNRAFEQTNAPESSMKM</sequence>
<organism evidence="1 2">
    <name type="scientific">Brachionus plicatilis</name>
    <name type="common">Marine rotifer</name>
    <name type="synonym">Brachionus muelleri</name>
    <dbReference type="NCBI Taxonomy" id="10195"/>
    <lineage>
        <taxon>Eukaryota</taxon>
        <taxon>Metazoa</taxon>
        <taxon>Spiralia</taxon>
        <taxon>Gnathifera</taxon>
        <taxon>Rotifera</taxon>
        <taxon>Eurotatoria</taxon>
        <taxon>Monogononta</taxon>
        <taxon>Pseudotrocha</taxon>
        <taxon>Ploima</taxon>
        <taxon>Brachionidae</taxon>
        <taxon>Brachionus</taxon>
    </lineage>
</organism>
<accession>A0A3M7PVD6</accession>
<dbReference type="EMBL" id="REGN01008783">
    <property type="protein sequence ID" value="RNA02701.1"/>
    <property type="molecule type" value="Genomic_DNA"/>
</dbReference>
<dbReference type="AlphaFoldDB" id="A0A3M7PVD6"/>
<protein>
    <submittedName>
        <fullName evidence="1">Uncharacterized protein</fullName>
    </submittedName>
</protein>
<evidence type="ECO:0000313" key="2">
    <source>
        <dbReference type="Proteomes" id="UP000276133"/>
    </source>
</evidence>
<reference evidence="1 2" key="1">
    <citation type="journal article" date="2018" name="Sci. Rep.">
        <title>Genomic signatures of local adaptation to the degree of environmental predictability in rotifers.</title>
        <authorList>
            <person name="Franch-Gras L."/>
            <person name="Hahn C."/>
            <person name="Garcia-Roger E.M."/>
            <person name="Carmona M.J."/>
            <person name="Serra M."/>
            <person name="Gomez A."/>
        </authorList>
    </citation>
    <scope>NUCLEOTIDE SEQUENCE [LARGE SCALE GENOMIC DNA]</scope>
    <source>
        <strain evidence="1">HYR1</strain>
    </source>
</reference>
<evidence type="ECO:0000313" key="1">
    <source>
        <dbReference type="EMBL" id="RNA02701.1"/>
    </source>
</evidence>
<proteinExistence type="predicted"/>
<name>A0A3M7PVD6_BRAPC</name>
<comment type="caution">
    <text evidence="1">The sequence shown here is derived from an EMBL/GenBank/DDBJ whole genome shotgun (WGS) entry which is preliminary data.</text>
</comment>
<gene>
    <name evidence="1" type="ORF">BpHYR1_012338</name>
</gene>